<evidence type="ECO:0000313" key="2">
    <source>
        <dbReference type="EMBL" id="OEF27766.1"/>
    </source>
</evidence>
<sequence>MRVSIKHLLCAVLFFLSANAYAAEASQPTLSTTGYGQVIAKPDMAEFSVAIQSERTQAKQAKMAVDKVVEKLMKSLESSNIDRKDIESSNLQITPQYIYPKDGKPQLSGYRAVRNITVTVKQLDKLNDYLDLALQSGINRVDSIQLKVQDEAKYKEQARQLAIDDAKSKAASLTKGFDATVNGVWSIEYRSNISRPVVAKSMAMESRVADQGYQDQSIMISDQVSVVFLISNK</sequence>
<evidence type="ECO:0000256" key="1">
    <source>
        <dbReference type="SAM" id="SignalP"/>
    </source>
</evidence>
<dbReference type="Pfam" id="PF04402">
    <property type="entry name" value="SIMPL"/>
    <property type="match status" value="1"/>
</dbReference>
<dbReference type="PANTHER" id="PTHR34387:SF1">
    <property type="entry name" value="PERIPLASMIC IMMUNOGENIC PROTEIN"/>
    <property type="match status" value="1"/>
</dbReference>
<organism evidence="2 3">
    <name type="scientific">Vibrio rumoiensis 1S-45</name>
    <dbReference type="NCBI Taxonomy" id="1188252"/>
    <lineage>
        <taxon>Bacteria</taxon>
        <taxon>Pseudomonadati</taxon>
        <taxon>Pseudomonadota</taxon>
        <taxon>Gammaproteobacteria</taxon>
        <taxon>Vibrionales</taxon>
        <taxon>Vibrionaceae</taxon>
        <taxon>Vibrio</taxon>
    </lineage>
</organism>
<accession>A0A1E5E4K8</accession>
<dbReference type="Gene3D" id="3.30.110.170">
    <property type="entry name" value="Protein of unknown function (DUF541), domain 1"/>
    <property type="match status" value="1"/>
</dbReference>
<dbReference type="NCBIfam" id="NF008299">
    <property type="entry name" value="PRK11087.1"/>
    <property type="match status" value="1"/>
</dbReference>
<dbReference type="eggNOG" id="COG2968">
    <property type="taxonomic scope" value="Bacteria"/>
</dbReference>
<proteinExistence type="predicted"/>
<dbReference type="RefSeq" id="WP_017024166.1">
    <property type="nucleotide sequence ID" value="NZ_AJYK02000026.1"/>
</dbReference>
<dbReference type="OrthoDB" id="5985609at2"/>
<dbReference type="Proteomes" id="UP000094070">
    <property type="component" value="Unassembled WGS sequence"/>
</dbReference>
<gene>
    <name evidence="2" type="ORF">A1QC_14445</name>
</gene>
<reference evidence="2 3" key="1">
    <citation type="journal article" date="2012" name="Science">
        <title>Ecological populations of bacteria act as socially cohesive units of antibiotic production and resistance.</title>
        <authorList>
            <person name="Cordero O.X."/>
            <person name="Wildschutte H."/>
            <person name="Kirkup B."/>
            <person name="Proehl S."/>
            <person name="Ngo L."/>
            <person name="Hussain F."/>
            <person name="Le Roux F."/>
            <person name="Mincer T."/>
            <person name="Polz M.F."/>
        </authorList>
    </citation>
    <scope>NUCLEOTIDE SEQUENCE [LARGE SCALE GENOMIC DNA]</scope>
    <source>
        <strain evidence="2 3">1S-45</strain>
    </source>
</reference>
<dbReference type="GO" id="GO:0006974">
    <property type="term" value="P:DNA damage response"/>
    <property type="evidence" value="ECO:0007669"/>
    <property type="project" value="TreeGrafter"/>
</dbReference>
<keyword evidence="1" id="KW-0732">Signal</keyword>
<dbReference type="InterPro" id="IPR052022">
    <property type="entry name" value="26kDa_periplasmic_antigen"/>
</dbReference>
<dbReference type="Gene3D" id="3.30.70.2970">
    <property type="entry name" value="Protein of unknown function (DUF541), domain 2"/>
    <property type="match status" value="1"/>
</dbReference>
<name>A0A1E5E4K8_9VIBR</name>
<dbReference type="PANTHER" id="PTHR34387">
    <property type="entry name" value="SLR1258 PROTEIN"/>
    <property type="match status" value="1"/>
</dbReference>
<dbReference type="AlphaFoldDB" id="A0A1E5E4K8"/>
<comment type="caution">
    <text evidence="2">The sequence shown here is derived from an EMBL/GenBank/DDBJ whole genome shotgun (WGS) entry which is preliminary data.</text>
</comment>
<feature type="signal peptide" evidence="1">
    <location>
        <begin position="1"/>
        <end position="22"/>
    </location>
</feature>
<dbReference type="InterPro" id="IPR007497">
    <property type="entry name" value="SIMPL/DUF541"/>
</dbReference>
<keyword evidence="3" id="KW-1185">Reference proteome</keyword>
<protein>
    <submittedName>
        <fullName evidence="2">Oxidative stress defense protein</fullName>
    </submittedName>
</protein>
<evidence type="ECO:0000313" key="3">
    <source>
        <dbReference type="Proteomes" id="UP000094070"/>
    </source>
</evidence>
<feature type="chain" id="PRO_5009174811" evidence="1">
    <location>
        <begin position="23"/>
        <end position="233"/>
    </location>
</feature>
<dbReference type="EMBL" id="AJYK02000026">
    <property type="protein sequence ID" value="OEF27766.1"/>
    <property type="molecule type" value="Genomic_DNA"/>
</dbReference>